<keyword evidence="8" id="KW-0807">Transducer</keyword>
<keyword evidence="3 9" id="KW-0812">Transmembrane</keyword>
<comment type="caution">
    <text evidence="11">The sequence shown here is derived from an EMBL/GenBank/DDBJ whole genome shotgun (WGS) entry which is preliminary data.</text>
</comment>
<comment type="similarity">
    <text evidence="2">Belongs to the G-protein coupled receptor 1 family.</text>
</comment>
<evidence type="ECO:0000256" key="5">
    <source>
        <dbReference type="ARBA" id="ARBA00023040"/>
    </source>
</evidence>
<evidence type="ECO:0000256" key="9">
    <source>
        <dbReference type="SAM" id="Phobius"/>
    </source>
</evidence>
<evidence type="ECO:0000256" key="2">
    <source>
        <dbReference type="ARBA" id="ARBA00010663"/>
    </source>
</evidence>
<dbReference type="Pfam" id="PF00001">
    <property type="entry name" value="7tm_1"/>
    <property type="match status" value="1"/>
</dbReference>
<evidence type="ECO:0000256" key="4">
    <source>
        <dbReference type="ARBA" id="ARBA00022989"/>
    </source>
</evidence>
<accession>A0AAN8Q1M9</accession>
<keyword evidence="4 9" id="KW-1133">Transmembrane helix</keyword>
<evidence type="ECO:0000256" key="8">
    <source>
        <dbReference type="ARBA" id="ARBA00023224"/>
    </source>
</evidence>
<feature type="transmembrane region" description="Helical" evidence="9">
    <location>
        <begin position="104"/>
        <end position="127"/>
    </location>
</feature>
<dbReference type="GO" id="GO:0005886">
    <property type="term" value="C:plasma membrane"/>
    <property type="evidence" value="ECO:0007669"/>
    <property type="project" value="TreeGrafter"/>
</dbReference>
<organism evidence="11 12">
    <name type="scientific">Polyplax serrata</name>
    <name type="common">Common mouse louse</name>
    <dbReference type="NCBI Taxonomy" id="468196"/>
    <lineage>
        <taxon>Eukaryota</taxon>
        <taxon>Metazoa</taxon>
        <taxon>Ecdysozoa</taxon>
        <taxon>Arthropoda</taxon>
        <taxon>Hexapoda</taxon>
        <taxon>Insecta</taxon>
        <taxon>Pterygota</taxon>
        <taxon>Neoptera</taxon>
        <taxon>Paraneoptera</taxon>
        <taxon>Psocodea</taxon>
        <taxon>Troctomorpha</taxon>
        <taxon>Phthiraptera</taxon>
        <taxon>Anoplura</taxon>
        <taxon>Polyplacidae</taxon>
        <taxon>Polyplax</taxon>
    </lineage>
</organism>
<dbReference type="SUPFAM" id="SSF81321">
    <property type="entry name" value="Family A G protein-coupled receptor-like"/>
    <property type="match status" value="1"/>
</dbReference>
<evidence type="ECO:0000313" key="11">
    <source>
        <dbReference type="EMBL" id="KAK6629883.1"/>
    </source>
</evidence>
<comment type="subcellular location">
    <subcellularLocation>
        <location evidence="1">Membrane</location>
        <topology evidence="1">Multi-pass membrane protein</topology>
    </subcellularLocation>
</comment>
<name>A0AAN8Q1M9_POLSC</name>
<reference evidence="11 12" key="1">
    <citation type="submission" date="2023-10" db="EMBL/GenBank/DDBJ databases">
        <title>Genomes of two closely related lineages of the louse Polyplax serrata with different host specificities.</title>
        <authorList>
            <person name="Martinu J."/>
            <person name="Tarabai H."/>
            <person name="Stefka J."/>
            <person name="Hypsa V."/>
        </authorList>
    </citation>
    <scope>NUCLEOTIDE SEQUENCE [LARGE SCALE GENOMIC DNA]</scope>
    <source>
        <strain evidence="11">HR10_N</strain>
    </source>
</reference>
<dbReference type="InterPro" id="IPR000276">
    <property type="entry name" value="GPCR_Rhodpsn"/>
</dbReference>
<protein>
    <recommendedName>
        <fullName evidence="10">G-protein coupled receptors family 1 profile domain-containing protein</fullName>
    </recommendedName>
</protein>
<evidence type="ECO:0000259" key="10">
    <source>
        <dbReference type="PROSITE" id="PS50262"/>
    </source>
</evidence>
<dbReference type="Gene3D" id="1.20.1070.10">
    <property type="entry name" value="Rhodopsin 7-helix transmembrane proteins"/>
    <property type="match status" value="1"/>
</dbReference>
<dbReference type="PANTHER" id="PTHR24243:SF208">
    <property type="entry name" value="PYROKININ-1 RECEPTOR"/>
    <property type="match status" value="1"/>
</dbReference>
<dbReference type="PRINTS" id="PR00237">
    <property type="entry name" value="GPCRRHODOPSN"/>
</dbReference>
<dbReference type="EMBL" id="JAWJWE010000036">
    <property type="protein sequence ID" value="KAK6629883.1"/>
    <property type="molecule type" value="Genomic_DNA"/>
</dbReference>
<feature type="domain" description="G-protein coupled receptors family 1 profile" evidence="10">
    <location>
        <begin position="69"/>
        <end position="128"/>
    </location>
</feature>
<keyword evidence="6 9" id="KW-0472">Membrane</keyword>
<feature type="transmembrane region" description="Helical" evidence="9">
    <location>
        <begin position="67"/>
        <end position="84"/>
    </location>
</feature>
<proteinExistence type="inferred from homology"/>
<dbReference type="PROSITE" id="PS50262">
    <property type="entry name" value="G_PROTEIN_RECEP_F1_2"/>
    <property type="match status" value="1"/>
</dbReference>
<dbReference type="AlphaFoldDB" id="A0AAN8Q1M9"/>
<dbReference type="Proteomes" id="UP001372834">
    <property type="component" value="Unassembled WGS sequence"/>
</dbReference>
<keyword evidence="7" id="KW-0675">Receptor</keyword>
<keyword evidence="5" id="KW-0297">G-protein coupled receptor</keyword>
<evidence type="ECO:0000256" key="7">
    <source>
        <dbReference type="ARBA" id="ARBA00023170"/>
    </source>
</evidence>
<sequence length="156" mass="18615">MWTEMKRIARAIRYGKEMDELQMETLSMKLTNHNTKKKKGTKFYKREKERKVELWLLLEVFPKKQRIGIAVVVGFFICWAPFHAQRLVAMYGHLDEHPSKTVYVVYIFLTYISGVLYYLSTTINPLLYHIMSHKFRNAFKVSVDKSKLFHIYDAWG</sequence>
<evidence type="ECO:0000256" key="3">
    <source>
        <dbReference type="ARBA" id="ARBA00022692"/>
    </source>
</evidence>
<dbReference type="InterPro" id="IPR017452">
    <property type="entry name" value="GPCR_Rhodpsn_7TM"/>
</dbReference>
<dbReference type="GO" id="GO:0008188">
    <property type="term" value="F:neuropeptide receptor activity"/>
    <property type="evidence" value="ECO:0007669"/>
    <property type="project" value="TreeGrafter"/>
</dbReference>
<evidence type="ECO:0000313" key="12">
    <source>
        <dbReference type="Proteomes" id="UP001372834"/>
    </source>
</evidence>
<evidence type="ECO:0000256" key="6">
    <source>
        <dbReference type="ARBA" id="ARBA00023136"/>
    </source>
</evidence>
<gene>
    <name evidence="11" type="ORF">RUM43_003704</name>
</gene>
<dbReference type="PANTHER" id="PTHR24243">
    <property type="entry name" value="G-PROTEIN COUPLED RECEPTOR"/>
    <property type="match status" value="1"/>
</dbReference>
<evidence type="ECO:0000256" key="1">
    <source>
        <dbReference type="ARBA" id="ARBA00004141"/>
    </source>
</evidence>